<reference evidence="3" key="1">
    <citation type="submission" date="2018-11" db="EMBL/GenBank/DDBJ databases">
        <authorList>
            <person name="Alioto T."/>
            <person name="Alioto T."/>
        </authorList>
    </citation>
    <scope>NUCLEOTIDE SEQUENCE</scope>
</reference>
<dbReference type="GO" id="GO:0005576">
    <property type="term" value="C:extracellular region"/>
    <property type="evidence" value="ECO:0007669"/>
    <property type="project" value="InterPro"/>
</dbReference>
<feature type="region of interest" description="Disordered" evidence="1">
    <location>
        <begin position="1229"/>
        <end position="1268"/>
    </location>
</feature>
<feature type="compositionally biased region" description="Polar residues" evidence="1">
    <location>
        <begin position="1477"/>
        <end position="1502"/>
    </location>
</feature>
<feature type="compositionally biased region" description="Polar residues" evidence="1">
    <location>
        <begin position="1233"/>
        <end position="1261"/>
    </location>
</feature>
<dbReference type="PROSITE" id="PS50940">
    <property type="entry name" value="CHIT_BIND_II"/>
    <property type="match status" value="1"/>
</dbReference>
<feature type="compositionally biased region" description="Polar residues" evidence="1">
    <location>
        <begin position="1014"/>
        <end position="1045"/>
    </location>
</feature>
<sequence>MATWTNTERQTKNTSLKTTDLATRNLQTQGKCDTVNSSTSEKANPFSLEESSLDTFSDVNSSSLSVNNNTFLNESNSINELESNLTLSRNLSVIGSEISNSSINDNETITDDVIVKTKQLTAEDITSRGTLTNEDIPSRNELTQETSTLCKDCPNEPPEPVQQPPPYPSDEMLSNQNQDMKIIKETPEFTLNKHFQPRAGRIPQSWIDSKPDIVEATPRPKQRSTTIKPIIQPIFDPELPPPPPGSFAFGKKEMVSIPDSQSLGSDLTVPITTEDIKSQHPADFEFPPQPEVELPGNSQPFKITETASDLESQPILETVSMDQKLTSLDIKQPLNQLDEEPPPPPPHFSRPPTMKFKQDRERSQPVQSVQNVLTTSPPEVLQPRGQQLNAAASEQPFAPDQHISEIDKQIIESQSDQMSSDTIEKQTTPLNPETLHVKQKIALESDNTGVDQQRSFTPDQLKSESQQLTNISEADYMQTNETTVSGSLLDEKQNMTDQINLQNENFPTTSLLDHMPSINPDVESDFATNITAEFNARSTAEFEANETAEFVANDTTEVKSRNTSEVIAFSPAEFVANDTTEFTSDSIDDKTVPISEINQISETINKINNTMNEEIALPRTDQLQNEQQLNSSMDYINQISLDTLQPDEWYISENQTLMETLEQNITGSEKTAEIKALNKILSSLSEEMSNEGQLSVDQKLIPQVLENVIPEDQISADIEGELDKKKIIGTSVLDQDIIKNGSLPMESETLDQISIRIQNASNAVELKIEKHIEESVSGLQQLSDSNLTQFLKDNEKVKTTMENEIPTEIQTITDTNGTTSMFDQLHSEGQLDESLILGDATDQQLEPSSLTEEDNELLEILKTTEDFSAVPQSESQHSQNTTINDGNQTQSVFEQLPSDVEQSVGTSTTLVEITTLTPDPELSVATSKAGVKSTTLTPDLVLSMATSTTEVEMKTEDIEITTLTPDPVLNIGKEQKGIDHTMTGTVPLNTTPSFEITTSTQQPPRPSIMHSEPQESFVTDRQQQRPAEVSNLNENQTFPDNTQQRQDQKNEEEINMETDIPPPPPRRRTELVEKERNNLPPSLNVLEENRRKGFRQISDQTLQSPELSSELPPPPPGFKQETKHVLKEKPMTLLKETGLLKSQQDETDIVSQAKYSALFNRNSPYYQSMWKINTNQPSTKIKPQTTLNSIDQRQSSNSAVRKMINTIEQVRTRPKSVDSLTFFTPGVVRTRTHQNTNRNSNVQSQRSVPPLSKQNNSQQSAGVGIPHAGYTPGVPFIQNHFLRRKRWNESNLPMDIAFKTAVPKQEQSNNIHDRMAGGKKYIEEKVYSNIPIKKRYSLNDLRISKLNRLNELNRYSDVKHSKHLQNNIDINKNSYNSHQTTPRTKHQIKDIILHGKAQQFKKSNSKVHVNVLQNQNKNDAPPPIILRTADSTVFKVSYTPPPPPPRKLTTVAPPETMSKPLPENKHISPKQFKSKKITSNNVSKTSASTESNTKSTVSVIGNSSPEINPSYTRELSNASETCDNCTYVSDFCYLREPTNCNRFIVCYKQGHKLRATEKECSFGLFWSQSNLACTQPSRAQCQIDPCRTKGVRSHPYIGKCRAYWTCRRRRSDARCCPNGYAYGGGRNTCVPNKDCKTNCITKIPEVLNVCPLRKVSDSPFEYTDGGMVRSCAPGTRFEESMCACIRSNVGNRPVEKKQTLLDQPFQCEPAISLDFSGSSKDAFEDKSGQSQSIGVSNVLQTIKKQAMFNGRGSLKLWRFSNVELGPEFALRFKFYAHGRSHRSETLLSNCIGKRKAAFDIRLETDILEIVFTVKTSESPESYIRIFYKPHQWNEVILRYDGASFSAALGKVSKTIYVEGVIPTKHAAISIGGCGQDDGFIGYMDDVIIYNGCIPEDVRGLVFE</sequence>
<feature type="compositionally biased region" description="Polar residues" evidence="1">
    <location>
        <begin position="984"/>
        <end position="1002"/>
    </location>
</feature>
<evidence type="ECO:0000259" key="2">
    <source>
        <dbReference type="PROSITE" id="PS50940"/>
    </source>
</evidence>
<dbReference type="Gene3D" id="2.170.140.10">
    <property type="entry name" value="Chitin binding domain"/>
    <property type="match status" value="1"/>
</dbReference>
<dbReference type="Proteomes" id="UP000596742">
    <property type="component" value="Unassembled WGS sequence"/>
</dbReference>
<feature type="region of interest" description="Disordered" evidence="1">
    <location>
        <begin position="984"/>
        <end position="1121"/>
    </location>
</feature>
<feature type="region of interest" description="Disordered" evidence="1">
    <location>
        <begin position="1"/>
        <end position="22"/>
    </location>
</feature>
<proteinExistence type="predicted"/>
<dbReference type="OrthoDB" id="6150778at2759"/>
<feature type="region of interest" description="Disordered" evidence="1">
    <location>
        <begin position="1436"/>
        <end position="1502"/>
    </location>
</feature>
<protein>
    <recommendedName>
        <fullName evidence="2">Chitin-binding type-2 domain-containing protein</fullName>
    </recommendedName>
</protein>
<gene>
    <name evidence="3" type="ORF">MGAL_10B088556</name>
</gene>
<dbReference type="InterPro" id="IPR002557">
    <property type="entry name" value="Chitin-bd_dom"/>
</dbReference>
<comment type="caution">
    <text evidence="3">The sequence shown here is derived from an EMBL/GenBank/DDBJ whole genome shotgun (WGS) entry which is preliminary data.</text>
</comment>
<evidence type="ECO:0000313" key="3">
    <source>
        <dbReference type="EMBL" id="VDI66361.1"/>
    </source>
</evidence>
<accession>A0A8B6GMM2</accession>
<organism evidence="3 4">
    <name type="scientific">Mytilus galloprovincialis</name>
    <name type="common">Mediterranean mussel</name>
    <dbReference type="NCBI Taxonomy" id="29158"/>
    <lineage>
        <taxon>Eukaryota</taxon>
        <taxon>Metazoa</taxon>
        <taxon>Spiralia</taxon>
        <taxon>Lophotrochozoa</taxon>
        <taxon>Mollusca</taxon>
        <taxon>Bivalvia</taxon>
        <taxon>Autobranchia</taxon>
        <taxon>Pteriomorphia</taxon>
        <taxon>Mytilida</taxon>
        <taxon>Mytiloidea</taxon>
        <taxon>Mytilidae</taxon>
        <taxon>Mytilinae</taxon>
        <taxon>Mytilus</taxon>
    </lineage>
</organism>
<feature type="region of interest" description="Disordered" evidence="1">
    <location>
        <begin position="126"/>
        <end position="166"/>
    </location>
</feature>
<dbReference type="SUPFAM" id="SSF57625">
    <property type="entry name" value="Invertebrate chitin-binding proteins"/>
    <property type="match status" value="1"/>
</dbReference>
<feature type="region of interest" description="Disordered" evidence="1">
    <location>
        <begin position="279"/>
        <end position="301"/>
    </location>
</feature>
<evidence type="ECO:0000313" key="4">
    <source>
        <dbReference type="Proteomes" id="UP000596742"/>
    </source>
</evidence>
<dbReference type="EMBL" id="UYJE01008708">
    <property type="protein sequence ID" value="VDI66361.1"/>
    <property type="molecule type" value="Genomic_DNA"/>
</dbReference>
<feature type="compositionally biased region" description="Basic and acidic residues" evidence="1">
    <location>
        <begin position="1067"/>
        <end position="1077"/>
    </location>
</feature>
<keyword evidence="4" id="KW-1185">Reference proteome</keyword>
<dbReference type="InterPro" id="IPR013320">
    <property type="entry name" value="ConA-like_dom_sf"/>
</dbReference>
<dbReference type="SMART" id="SM00494">
    <property type="entry name" value="ChtBD2"/>
    <property type="match status" value="2"/>
</dbReference>
<feature type="compositionally biased region" description="Pro residues" evidence="1">
    <location>
        <begin position="155"/>
        <end position="166"/>
    </location>
</feature>
<dbReference type="GO" id="GO:0008061">
    <property type="term" value="F:chitin binding"/>
    <property type="evidence" value="ECO:0007669"/>
    <property type="project" value="InterPro"/>
</dbReference>
<evidence type="ECO:0000256" key="1">
    <source>
        <dbReference type="SAM" id="MobiDB-lite"/>
    </source>
</evidence>
<name>A0A8B6GMM2_MYTGA</name>
<feature type="region of interest" description="Disordered" evidence="1">
    <location>
        <begin position="319"/>
        <end position="381"/>
    </location>
</feature>
<feature type="compositionally biased region" description="Polar residues" evidence="1">
    <location>
        <begin position="364"/>
        <end position="377"/>
    </location>
</feature>
<feature type="domain" description="Chitin-binding type-2" evidence="2">
    <location>
        <begin position="1519"/>
        <end position="1583"/>
    </location>
</feature>
<dbReference type="InterPro" id="IPR036508">
    <property type="entry name" value="Chitin-bd_dom_sf"/>
</dbReference>
<dbReference type="SUPFAM" id="SSF49899">
    <property type="entry name" value="Concanavalin A-like lectins/glucanases"/>
    <property type="match status" value="1"/>
</dbReference>
<feature type="compositionally biased region" description="Polar residues" evidence="1">
    <location>
        <begin position="127"/>
        <end position="149"/>
    </location>
</feature>